<evidence type="ECO:0000313" key="3">
    <source>
        <dbReference type="RefSeq" id="XP_035875961.1"/>
    </source>
</evidence>
<gene>
    <name evidence="3" type="primary">LOC118499364</name>
</gene>
<dbReference type="InParanoid" id="A0A7E6DAG4"/>
<keyword evidence="2" id="KW-1185">Reference proteome</keyword>
<evidence type="ECO:0000313" key="2">
    <source>
        <dbReference type="Proteomes" id="UP000504628"/>
    </source>
</evidence>
<sequence>MENSYSDHSQAPAFSAIGPNVPGSHEIVREQRRLVDHGIEISLKNAMKAEGYDQDFMKSKGGRRVGRRPMDKGDEEVEVLRVNCGEKFDVDKLLVAARLCQHNFRDNESCFAGSAAAAAGGSRRTEQQMLFSPSSFKPPELGNYCSRATALTTGAGSGRALGGEAAGTGRREESFQVTLLHPCTRLRLAGCVVKPEGILSSLFKEGTCQPTEECPHAQKIFKFACISRGLQQYCI</sequence>
<dbReference type="GeneID" id="118499364"/>
<protein>
    <submittedName>
        <fullName evidence="3">Uncharacterized protein LOC118499364</fullName>
    </submittedName>
</protein>
<proteinExistence type="predicted"/>
<dbReference type="RefSeq" id="XP_035875961.1">
    <property type="nucleotide sequence ID" value="XM_036020068.1"/>
</dbReference>
<organism evidence="2 3">
    <name type="scientific">Phyllostomus discolor</name>
    <name type="common">pale spear-nosed bat</name>
    <dbReference type="NCBI Taxonomy" id="89673"/>
    <lineage>
        <taxon>Eukaryota</taxon>
        <taxon>Metazoa</taxon>
        <taxon>Chordata</taxon>
        <taxon>Craniata</taxon>
        <taxon>Vertebrata</taxon>
        <taxon>Euteleostomi</taxon>
        <taxon>Mammalia</taxon>
        <taxon>Eutheria</taxon>
        <taxon>Laurasiatheria</taxon>
        <taxon>Chiroptera</taxon>
        <taxon>Yangochiroptera</taxon>
        <taxon>Phyllostomidae</taxon>
        <taxon>Phyllostominae</taxon>
        <taxon>Phyllostomus</taxon>
    </lineage>
</organism>
<accession>A0A7E6DAG4</accession>
<name>A0A7E6DAG4_9CHIR</name>
<reference evidence="3" key="1">
    <citation type="submission" date="2025-08" db="UniProtKB">
        <authorList>
            <consortium name="RefSeq"/>
        </authorList>
    </citation>
    <scope>IDENTIFICATION</scope>
    <source>
        <tissue evidence="3">Muscle</tissue>
    </source>
</reference>
<evidence type="ECO:0000256" key="1">
    <source>
        <dbReference type="SAM" id="MobiDB-lite"/>
    </source>
</evidence>
<dbReference type="Proteomes" id="UP000504628">
    <property type="component" value="Chromosome 3"/>
</dbReference>
<dbReference type="AlphaFoldDB" id="A0A7E6DAG4"/>
<dbReference type="OrthoDB" id="10472970at2759"/>
<feature type="region of interest" description="Disordered" evidence="1">
    <location>
        <begin position="1"/>
        <end position="22"/>
    </location>
</feature>
<dbReference type="KEGG" id="pdic:118499364"/>